<evidence type="ECO:0000313" key="4">
    <source>
        <dbReference type="Proteomes" id="UP000580839"/>
    </source>
</evidence>
<evidence type="ECO:0000256" key="1">
    <source>
        <dbReference type="SAM" id="Phobius"/>
    </source>
</evidence>
<keyword evidence="1" id="KW-0812">Transmembrane</keyword>
<dbReference type="PANTHER" id="PTHR34978">
    <property type="entry name" value="POSSIBLE SENSOR-TRANSDUCER PROTEIN BLAR"/>
    <property type="match status" value="1"/>
</dbReference>
<protein>
    <submittedName>
        <fullName evidence="3">M56 family metallopeptidase</fullName>
    </submittedName>
</protein>
<keyword evidence="1" id="KW-1133">Transmembrane helix</keyword>
<feature type="transmembrane region" description="Helical" evidence="1">
    <location>
        <begin position="281"/>
        <end position="299"/>
    </location>
</feature>
<feature type="transmembrane region" description="Helical" evidence="1">
    <location>
        <begin position="79"/>
        <end position="97"/>
    </location>
</feature>
<feature type="transmembrane region" description="Helical" evidence="1">
    <location>
        <begin position="189"/>
        <end position="210"/>
    </location>
</feature>
<reference evidence="3 4" key="1">
    <citation type="submission" date="2020-04" db="EMBL/GenBank/DDBJ databases">
        <title>Metagenomic profiling of ammonia- and methane-oxidizing microorganisms in a Dutch drinking water treatment plant.</title>
        <authorList>
            <person name="Poghosyan L."/>
            <person name="Leucker S."/>
        </authorList>
    </citation>
    <scope>NUCLEOTIDE SEQUENCE [LARGE SCALE GENOMIC DNA]</scope>
    <source>
        <strain evidence="3">S-RSF-IL-03</strain>
    </source>
</reference>
<dbReference type="InterPro" id="IPR052173">
    <property type="entry name" value="Beta-lactam_resp_regulator"/>
</dbReference>
<feature type="transmembrane region" description="Helical" evidence="1">
    <location>
        <begin position="6"/>
        <end position="26"/>
    </location>
</feature>
<dbReference type="Pfam" id="PF05569">
    <property type="entry name" value="Peptidase_M56"/>
    <property type="match status" value="1"/>
</dbReference>
<sequence length="325" mass="35538">MIEGLIEGGVRAGIASTALLVALALFRRTSAAFRAALLSLALLMFAIAALPGFALPVPVLLRPVAWSGAAPRLTASFEWLVGVVWCVGALWVAARTWSGRRRLARESVGEGLEPETDELAARVRAAATRLAMRPPRVVVSRTATSPYVWGMRSPVLVMPAGWTARLDDRSMQLLLRHELAHVRRGDTRWLGLAGWLAIVWWWHPVFWLVVARLRAAQDDASDDLALHGECDAAANYCDMLLRAARLTLPERQSVLGPAGLGVHALESRLRRLMQSPESRRARLATGHWLLIAALALLLLPGVSPASRHSQAPALHRHSHSHSHSH</sequence>
<feature type="domain" description="Peptidase M56" evidence="2">
    <location>
        <begin position="81"/>
        <end position="269"/>
    </location>
</feature>
<feature type="transmembrane region" description="Helical" evidence="1">
    <location>
        <begin position="38"/>
        <end position="59"/>
    </location>
</feature>
<name>A0A849SES7_UNCEI</name>
<dbReference type="InterPro" id="IPR008756">
    <property type="entry name" value="Peptidase_M56"/>
</dbReference>
<proteinExistence type="predicted"/>
<dbReference type="CDD" id="cd07341">
    <property type="entry name" value="M56_BlaR1_MecR1_like"/>
    <property type="match status" value="1"/>
</dbReference>
<comment type="caution">
    <text evidence="3">The sequence shown here is derived from an EMBL/GenBank/DDBJ whole genome shotgun (WGS) entry which is preliminary data.</text>
</comment>
<dbReference type="EMBL" id="JABFRW010000023">
    <property type="protein sequence ID" value="NOT32936.1"/>
    <property type="molecule type" value="Genomic_DNA"/>
</dbReference>
<evidence type="ECO:0000313" key="3">
    <source>
        <dbReference type="EMBL" id="NOT32936.1"/>
    </source>
</evidence>
<dbReference type="Proteomes" id="UP000580839">
    <property type="component" value="Unassembled WGS sequence"/>
</dbReference>
<keyword evidence="1" id="KW-0472">Membrane</keyword>
<dbReference type="PANTHER" id="PTHR34978:SF3">
    <property type="entry name" value="SLR0241 PROTEIN"/>
    <property type="match status" value="1"/>
</dbReference>
<dbReference type="AlphaFoldDB" id="A0A849SES7"/>
<organism evidence="3 4">
    <name type="scientific">Eiseniibacteriota bacterium</name>
    <dbReference type="NCBI Taxonomy" id="2212470"/>
    <lineage>
        <taxon>Bacteria</taxon>
        <taxon>Candidatus Eiseniibacteriota</taxon>
    </lineage>
</organism>
<accession>A0A849SES7</accession>
<dbReference type="Gene3D" id="3.30.2010.10">
    <property type="entry name" value="Metalloproteases ('zincins'), catalytic domain"/>
    <property type="match status" value="1"/>
</dbReference>
<evidence type="ECO:0000259" key="2">
    <source>
        <dbReference type="Pfam" id="PF05569"/>
    </source>
</evidence>
<gene>
    <name evidence="3" type="ORF">HOP12_02065</name>
</gene>